<dbReference type="InterPro" id="IPR039425">
    <property type="entry name" value="RNA_pol_sigma-70-like"/>
</dbReference>
<dbReference type="InterPro" id="IPR036388">
    <property type="entry name" value="WH-like_DNA-bd_sf"/>
</dbReference>
<dbReference type="NCBIfam" id="TIGR02937">
    <property type="entry name" value="sigma70-ECF"/>
    <property type="match status" value="1"/>
</dbReference>
<protein>
    <submittedName>
        <fullName evidence="8">RNA polymerase sigma-70 factor (ECF subfamily)</fullName>
    </submittedName>
</protein>
<organism evidence="8 9">
    <name type="scientific">Sphingobium xenophagum</name>
    <dbReference type="NCBI Taxonomy" id="121428"/>
    <lineage>
        <taxon>Bacteria</taxon>
        <taxon>Pseudomonadati</taxon>
        <taxon>Pseudomonadota</taxon>
        <taxon>Alphaproteobacteria</taxon>
        <taxon>Sphingomonadales</taxon>
        <taxon>Sphingomonadaceae</taxon>
        <taxon>Sphingobium</taxon>
    </lineage>
</organism>
<keyword evidence="4" id="KW-0804">Transcription</keyword>
<comment type="caution">
    <text evidence="8">The sequence shown here is derived from an EMBL/GenBank/DDBJ whole genome shotgun (WGS) entry which is preliminary data.</text>
</comment>
<evidence type="ECO:0000259" key="7">
    <source>
        <dbReference type="Pfam" id="PF08281"/>
    </source>
</evidence>
<sequence>MEATITADHRGKTQERTLSAIGPVTFFSCALTAKTLWVWAWLSLQQEIVDVRGRPILDSRAIWLARHICPHEPALRRWLAGRVQYGFLLDDVVQETYAKLATLPSVDHIENPRAYFFRAALSVVVTEVRRAPVVSMETLTEIDRLNIESGVLPPDIQAEQREEFRLVAEAIDQLPAKCREVFILRKVQGLSQRETAQKLGLSESTVEKHVGRGIRHLINIFGRGGKTGHVASNDQISNAEPYDSQGKQRGDRATGDPLGGPV</sequence>
<feature type="domain" description="RNA polymerase sigma factor 70 region 4 type 2" evidence="7">
    <location>
        <begin position="166"/>
        <end position="217"/>
    </location>
</feature>
<feature type="region of interest" description="Disordered" evidence="5">
    <location>
        <begin position="229"/>
        <end position="262"/>
    </location>
</feature>
<accession>A0ABU1WW42</accession>
<gene>
    <name evidence="8" type="ORF">J2W40_000328</name>
</gene>
<dbReference type="InterPro" id="IPR013325">
    <property type="entry name" value="RNA_pol_sigma_r2"/>
</dbReference>
<comment type="similarity">
    <text evidence="1">Belongs to the sigma-70 factor family. ECF subfamily.</text>
</comment>
<dbReference type="CDD" id="cd06171">
    <property type="entry name" value="Sigma70_r4"/>
    <property type="match status" value="1"/>
</dbReference>
<evidence type="ECO:0000256" key="1">
    <source>
        <dbReference type="ARBA" id="ARBA00010641"/>
    </source>
</evidence>
<reference evidence="8 9" key="1">
    <citation type="submission" date="2023-07" db="EMBL/GenBank/DDBJ databases">
        <title>Sorghum-associated microbial communities from plants grown in Nebraska, USA.</title>
        <authorList>
            <person name="Schachtman D."/>
        </authorList>
    </citation>
    <scope>NUCLEOTIDE SEQUENCE [LARGE SCALE GENOMIC DNA]</scope>
    <source>
        <strain evidence="8 9">4256</strain>
    </source>
</reference>
<dbReference type="InterPro" id="IPR013249">
    <property type="entry name" value="RNA_pol_sigma70_r4_t2"/>
</dbReference>
<dbReference type="PANTHER" id="PTHR43133:SF63">
    <property type="entry name" value="RNA POLYMERASE SIGMA FACTOR FECI-RELATED"/>
    <property type="match status" value="1"/>
</dbReference>
<evidence type="ECO:0000313" key="8">
    <source>
        <dbReference type="EMBL" id="MDR7153531.1"/>
    </source>
</evidence>
<evidence type="ECO:0000256" key="2">
    <source>
        <dbReference type="ARBA" id="ARBA00023015"/>
    </source>
</evidence>
<keyword evidence="3" id="KW-0731">Sigma factor</keyword>
<dbReference type="Proteomes" id="UP001267638">
    <property type="component" value="Unassembled WGS sequence"/>
</dbReference>
<keyword evidence="9" id="KW-1185">Reference proteome</keyword>
<dbReference type="InterPro" id="IPR013324">
    <property type="entry name" value="RNA_pol_sigma_r3/r4-like"/>
</dbReference>
<dbReference type="Pfam" id="PF08281">
    <property type="entry name" value="Sigma70_r4_2"/>
    <property type="match status" value="1"/>
</dbReference>
<evidence type="ECO:0000313" key="9">
    <source>
        <dbReference type="Proteomes" id="UP001267638"/>
    </source>
</evidence>
<evidence type="ECO:0000256" key="4">
    <source>
        <dbReference type="ARBA" id="ARBA00023163"/>
    </source>
</evidence>
<dbReference type="EMBL" id="JAVDWV010000002">
    <property type="protein sequence ID" value="MDR7153531.1"/>
    <property type="molecule type" value="Genomic_DNA"/>
</dbReference>
<keyword evidence="6" id="KW-1133">Transmembrane helix</keyword>
<proteinExistence type="inferred from homology"/>
<keyword evidence="6" id="KW-0472">Membrane</keyword>
<evidence type="ECO:0000256" key="3">
    <source>
        <dbReference type="ARBA" id="ARBA00023082"/>
    </source>
</evidence>
<dbReference type="SUPFAM" id="SSF88659">
    <property type="entry name" value="Sigma3 and sigma4 domains of RNA polymerase sigma factors"/>
    <property type="match status" value="1"/>
</dbReference>
<name>A0ABU1WW42_SPHXE</name>
<keyword evidence="6" id="KW-0812">Transmembrane</keyword>
<dbReference type="InterPro" id="IPR014284">
    <property type="entry name" value="RNA_pol_sigma-70_dom"/>
</dbReference>
<evidence type="ECO:0000256" key="6">
    <source>
        <dbReference type="SAM" id="Phobius"/>
    </source>
</evidence>
<dbReference type="PANTHER" id="PTHR43133">
    <property type="entry name" value="RNA POLYMERASE ECF-TYPE SIGMA FACTO"/>
    <property type="match status" value="1"/>
</dbReference>
<dbReference type="Gene3D" id="1.10.1740.10">
    <property type="match status" value="1"/>
</dbReference>
<dbReference type="Gene3D" id="1.10.10.10">
    <property type="entry name" value="Winged helix-like DNA-binding domain superfamily/Winged helix DNA-binding domain"/>
    <property type="match status" value="1"/>
</dbReference>
<feature type="transmembrane region" description="Helical" evidence="6">
    <location>
        <begin position="20"/>
        <end position="42"/>
    </location>
</feature>
<keyword evidence="2" id="KW-0805">Transcription regulation</keyword>
<dbReference type="SUPFAM" id="SSF88946">
    <property type="entry name" value="Sigma2 domain of RNA polymerase sigma factors"/>
    <property type="match status" value="1"/>
</dbReference>
<evidence type="ECO:0000256" key="5">
    <source>
        <dbReference type="SAM" id="MobiDB-lite"/>
    </source>
</evidence>